<dbReference type="Proteomes" id="UP001597546">
    <property type="component" value="Unassembled WGS sequence"/>
</dbReference>
<gene>
    <name evidence="1" type="ORF">ACFSSE_13150</name>
</gene>
<sequence>MIKFFYLFIIVILFSGCNSCNEPTTRKQIYYFDLQAYFGEQAVLLKNKSIVKTVAKNKVAEKQNLIISNWEQEFSLFTESDINKAAWKDSYTKDSTANKIKYTAKEVDLRVRSIEINLQNLKPSKITIVNQGDNYLYHTTDTLTYIPDSLYQIKKHQKVILLGLNNYVITGLIK</sequence>
<reference evidence="2" key="1">
    <citation type="journal article" date="2019" name="Int. J. Syst. Evol. Microbiol.">
        <title>The Global Catalogue of Microorganisms (GCM) 10K type strain sequencing project: providing services to taxonomists for standard genome sequencing and annotation.</title>
        <authorList>
            <consortium name="The Broad Institute Genomics Platform"/>
            <consortium name="The Broad Institute Genome Sequencing Center for Infectious Disease"/>
            <person name="Wu L."/>
            <person name="Ma J."/>
        </authorList>
    </citation>
    <scope>NUCLEOTIDE SEQUENCE [LARGE SCALE GENOMIC DNA]</scope>
    <source>
        <strain evidence="2">KCTC 42456</strain>
    </source>
</reference>
<evidence type="ECO:0000313" key="1">
    <source>
        <dbReference type="EMBL" id="MFD2732649.1"/>
    </source>
</evidence>
<proteinExistence type="predicted"/>
<comment type="caution">
    <text evidence="1">The sequence shown here is derived from an EMBL/GenBank/DDBJ whole genome shotgun (WGS) entry which is preliminary data.</text>
</comment>
<keyword evidence="2" id="KW-1185">Reference proteome</keyword>
<accession>A0ABW5TU88</accession>
<dbReference type="PROSITE" id="PS51257">
    <property type="entry name" value="PROKAR_LIPOPROTEIN"/>
    <property type="match status" value="1"/>
</dbReference>
<dbReference type="RefSeq" id="WP_379040420.1">
    <property type="nucleotide sequence ID" value="NZ_JBHSKW010000003.1"/>
</dbReference>
<name>A0ABW5TU88_9SPHI</name>
<dbReference type="EMBL" id="JBHULV010000046">
    <property type="protein sequence ID" value="MFD2732649.1"/>
    <property type="molecule type" value="Genomic_DNA"/>
</dbReference>
<evidence type="ECO:0000313" key="2">
    <source>
        <dbReference type="Proteomes" id="UP001597546"/>
    </source>
</evidence>
<organism evidence="1 2">
    <name type="scientific">Pedobacter alpinus</name>
    <dbReference type="NCBI Taxonomy" id="1590643"/>
    <lineage>
        <taxon>Bacteria</taxon>
        <taxon>Pseudomonadati</taxon>
        <taxon>Bacteroidota</taxon>
        <taxon>Sphingobacteriia</taxon>
        <taxon>Sphingobacteriales</taxon>
        <taxon>Sphingobacteriaceae</taxon>
        <taxon>Pedobacter</taxon>
    </lineage>
</organism>
<protein>
    <submittedName>
        <fullName evidence="1">Uncharacterized protein</fullName>
    </submittedName>
</protein>